<dbReference type="PANTHER" id="PTHR47634">
    <property type="entry name" value="PROTEIN KINASE DOMAIN-CONTAINING PROTEIN-RELATED"/>
    <property type="match status" value="1"/>
</dbReference>
<evidence type="ECO:0000256" key="3">
    <source>
        <dbReference type="ARBA" id="ARBA00022679"/>
    </source>
</evidence>
<comment type="similarity">
    <text evidence="10">Belongs to the protein kinase superfamily.</text>
</comment>
<evidence type="ECO:0000256" key="1">
    <source>
        <dbReference type="ARBA" id="ARBA00012513"/>
    </source>
</evidence>
<evidence type="ECO:0000256" key="7">
    <source>
        <dbReference type="ARBA" id="ARBA00047899"/>
    </source>
</evidence>
<gene>
    <name evidence="13" type="ORF">EIP91_010948</name>
</gene>
<dbReference type="PROSITE" id="PS00108">
    <property type="entry name" value="PROTEIN_KINASE_ST"/>
    <property type="match status" value="1"/>
</dbReference>
<sequence>MSAAWATLRSARARLGLASGYRHSRPTRLPAVFRRWHNSDSVSNASKSDKVEGTRDPIEEPPGGYGMNGYCPISLQDVLNDRYKVVRKLGWGLHSTVWLAEDTRSDTHVAVKVLTGYKTNDLEFSEVAYHKCADTCNPSHPGYNHLTHLKDTFSVHSPNGPHTCLVSDVVGQTSSTLASMFYNYWMPARLVKPIIKQTLLALDYLHNECGIIHADIKPQNILLKLPKDPSFFAELLRASPTPLKRTMHLTGDTHIPVVTCLQSQPFFLSMDEVINLEEVDVVLTDLGVAFWKSKTRELVGGCFQSPSFRAPEVILGASFSTSIDIWSVGCLAFEYLFGRPLFRPKESEHHLFLLACELGDFPPKELRSRGMHMHHAFDEDGNFFTDVPPREERRDLHFWVSMLADMDAEEQSKLLSFWQQTFAYMPEDRPTAGQLAKHPWFND</sequence>
<dbReference type="PANTHER" id="PTHR47634:SF9">
    <property type="entry name" value="PROTEIN KINASE DOMAIN-CONTAINING PROTEIN-RELATED"/>
    <property type="match status" value="1"/>
</dbReference>
<dbReference type="GO" id="GO:0000245">
    <property type="term" value="P:spliceosomal complex assembly"/>
    <property type="evidence" value="ECO:0007669"/>
    <property type="project" value="TreeGrafter"/>
</dbReference>
<evidence type="ECO:0000256" key="9">
    <source>
        <dbReference type="PROSITE-ProRule" id="PRU10141"/>
    </source>
</evidence>
<evidence type="ECO:0000256" key="8">
    <source>
        <dbReference type="ARBA" id="ARBA00048679"/>
    </source>
</evidence>
<dbReference type="InterPro" id="IPR017441">
    <property type="entry name" value="Protein_kinase_ATP_BS"/>
</dbReference>
<dbReference type="PROSITE" id="PS50011">
    <property type="entry name" value="PROTEIN_KINASE_DOM"/>
    <property type="match status" value="1"/>
</dbReference>
<evidence type="ECO:0000256" key="6">
    <source>
        <dbReference type="ARBA" id="ARBA00022840"/>
    </source>
</evidence>
<evidence type="ECO:0000313" key="13">
    <source>
        <dbReference type="EMBL" id="TCD59980.1"/>
    </source>
</evidence>
<evidence type="ECO:0000256" key="11">
    <source>
        <dbReference type="SAM" id="MobiDB-lite"/>
    </source>
</evidence>
<dbReference type="Gene3D" id="3.30.200.20">
    <property type="entry name" value="Phosphorylase Kinase, domain 1"/>
    <property type="match status" value="1"/>
</dbReference>
<keyword evidence="4 9" id="KW-0547">Nucleotide-binding</keyword>
<keyword evidence="2 10" id="KW-0723">Serine/threonine-protein kinase</keyword>
<dbReference type="SMART" id="SM00220">
    <property type="entry name" value="S_TKc"/>
    <property type="match status" value="1"/>
</dbReference>
<keyword evidence="3" id="KW-0808">Transferase</keyword>
<dbReference type="Gene3D" id="1.10.510.10">
    <property type="entry name" value="Transferase(Phosphotransferase) domain 1"/>
    <property type="match status" value="1"/>
</dbReference>
<evidence type="ECO:0000256" key="2">
    <source>
        <dbReference type="ARBA" id="ARBA00022527"/>
    </source>
</evidence>
<protein>
    <recommendedName>
        <fullName evidence="1">non-specific serine/threonine protein kinase</fullName>
        <ecNumber evidence="1">2.7.11.1</ecNumber>
    </recommendedName>
</protein>
<organism evidence="13 14">
    <name type="scientific">Steccherinum ochraceum</name>
    <dbReference type="NCBI Taxonomy" id="92696"/>
    <lineage>
        <taxon>Eukaryota</taxon>
        <taxon>Fungi</taxon>
        <taxon>Dikarya</taxon>
        <taxon>Basidiomycota</taxon>
        <taxon>Agaricomycotina</taxon>
        <taxon>Agaricomycetes</taxon>
        <taxon>Polyporales</taxon>
        <taxon>Steccherinaceae</taxon>
        <taxon>Steccherinum</taxon>
    </lineage>
</organism>
<dbReference type="AlphaFoldDB" id="A0A4R0R023"/>
<feature type="domain" description="Protein kinase" evidence="12">
    <location>
        <begin position="83"/>
        <end position="441"/>
    </location>
</feature>
<accession>A0A4R0R023</accession>
<evidence type="ECO:0000256" key="4">
    <source>
        <dbReference type="ARBA" id="ARBA00022741"/>
    </source>
</evidence>
<evidence type="ECO:0000256" key="10">
    <source>
        <dbReference type="RuleBase" id="RU000304"/>
    </source>
</evidence>
<dbReference type="PROSITE" id="PS00107">
    <property type="entry name" value="PROTEIN_KINASE_ATP"/>
    <property type="match status" value="1"/>
</dbReference>
<comment type="catalytic activity">
    <reaction evidence="8">
        <text>L-seryl-[protein] + ATP = O-phospho-L-seryl-[protein] + ADP + H(+)</text>
        <dbReference type="Rhea" id="RHEA:17989"/>
        <dbReference type="Rhea" id="RHEA-COMP:9863"/>
        <dbReference type="Rhea" id="RHEA-COMP:11604"/>
        <dbReference type="ChEBI" id="CHEBI:15378"/>
        <dbReference type="ChEBI" id="CHEBI:29999"/>
        <dbReference type="ChEBI" id="CHEBI:30616"/>
        <dbReference type="ChEBI" id="CHEBI:83421"/>
        <dbReference type="ChEBI" id="CHEBI:456216"/>
        <dbReference type="EC" id="2.7.11.1"/>
    </reaction>
</comment>
<dbReference type="Pfam" id="PF00069">
    <property type="entry name" value="Pkinase"/>
    <property type="match status" value="2"/>
</dbReference>
<dbReference type="InterPro" id="IPR000719">
    <property type="entry name" value="Prot_kinase_dom"/>
</dbReference>
<dbReference type="InterPro" id="IPR008271">
    <property type="entry name" value="Ser/Thr_kinase_AS"/>
</dbReference>
<dbReference type="GO" id="GO:0004674">
    <property type="term" value="F:protein serine/threonine kinase activity"/>
    <property type="evidence" value="ECO:0007669"/>
    <property type="project" value="UniProtKB-KW"/>
</dbReference>
<keyword evidence="5" id="KW-0418">Kinase</keyword>
<dbReference type="EC" id="2.7.11.1" evidence="1"/>
<dbReference type="InterPro" id="IPR011009">
    <property type="entry name" value="Kinase-like_dom_sf"/>
</dbReference>
<dbReference type="SUPFAM" id="SSF56112">
    <property type="entry name" value="Protein kinase-like (PK-like)"/>
    <property type="match status" value="1"/>
</dbReference>
<feature type="region of interest" description="Disordered" evidence="11">
    <location>
        <begin position="40"/>
        <end position="62"/>
    </location>
</feature>
<evidence type="ECO:0000259" key="12">
    <source>
        <dbReference type="PROSITE" id="PS50011"/>
    </source>
</evidence>
<feature type="compositionally biased region" description="Basic and acidic residues" evidence="11">
    <location>
        <begin position="47"/>
        <end position="58"/>
    </location>
</feature>
<dbReference type="GO" id="GO:0005524">
    <property type="term" value="F:ATP binding"/>
    <property type="evidence" value="ECO:0007669"/>
    <property type="project" value="UniProtKB-UniRule"/>
</dbReference>
<keyword evidence="6 9" id="KW-0067">ATP-binding</keyword>
<comment type="catalytic activity">
    <reaction evidence="7">
        <text>L-threonyl-[protein] + ATP = O-phospho-L-threonyl-[protein] + ADP + H(+)</text>
        <dbReference type="Rhea" id="RHEA:46608"/>
        <dbReference type="Rhea" id="RHEA-COMP:11060"/>
        <dbReference type="Rhea" id="RHEA-COMP:11605"/>
        <dbReference type="ChEBI" id="CHEBI:15378"/>
        <dbReference type="ChEBI" id="CHEBI:30013"/>
        <dbReference type="ChEBI" id="CHEBI:30616"/>
        <dbReference type="ChEBI" id="CHEBI:61977"/>
        <dbReference type="ChEBI" id="CHEBI:456216"/>
        <dbReference type="EC" id="2.7.11.1"/>
    </reaction>
</comment>
<keyword evidence="14" id="KW-1185">Reference proteome</keyword>
<feature type="binding site" evidence="9">
    <location>
        <position position="112"/>
    </location>
    <ligand>
        <name>ATP</name>
        <dbReference type="ChEBI" id="CHEBI:30616"/>
    </ligand>
</feature>
<dbReference type="EMBL" id="RWJN01000687">
    <property type="protein sequence ID" value="TCD59980.1"/>
    <property type="molecule type" value="Genomic_DNA"/>
</dbReference>
<name>A0A4R0R023_9APHY</name>
<evidence type="ECO:0000313" key="14">
    <source>
        <dbReference type="Proteomes" id="UP000292702"/>
    </source>
</evidence>
<comment type="caution">
    <text evidence="13">The sequence shown here is derived from an EMBL/GenBank/DDBJ whole genome shotgun (WGS) entry which is preliminary data.</text>
</comment>
<dbReference type="InterPro" id="IPR051334">
    <property type="entry name" value="SRPK"/>
</dbReference>
<dbReference type="Proteomes" id="UP000292702">
    <property type="component" value="Unassembled WGS sequence"/>
</dbReference>
<dbReference type="OrthoDB" id="5979581at2759"/>
<dbReference type="GO" id="GO:0050684">
    <property type="term" value="P:regulation of mRNA processing"/>
    <property type="evidence" value="ECO:0007669"/>
    <property type="project" value="TreeGrafter"/>
</dbReference>
<proteinExistence type="inferred from homology"/>
<dbReference type="STRING" id="92696.A0A4R0R023"/>
<reference evidence="13 14" key="1">
    <citation type="submission" date="2018-11" db="EMBL/GenBank/DDBJ databases">
        <title>Genome assembly of Steccherinum ochraceum LE-BIN_3174, the white-rot fungus of the Steccherinaceae family (The Residual Polyporoid clade, Polyporales, Basidiomycota).</title>
        <authorList>
            <person name="Fedorova T.V."/>
            <person name="Glazunova O.A."/>
            <person name="Landesman E.O."/>
            <person name="Moiseenko K.V."/>
            <person name="Psurtseva N.V."/>
            <person name="Savinova O.S."/>
            <person name="Shakhova N.V."/>
            <person name="Tyazhelova T.V."/>
            <person name="Vasina D.V."/>
        </authorList>
    </citation>
    <scope>NUCLEOTIDE SEQUENCE [LARGE SCALE GENOMIC DNA]</scope>
    <source>
        <strain evidence="13 14">LE-BIN_3174</strain>
    </source>
</reference>
<evidence type="ECO:0000256" key="5">
    <source>
        <dbReference type="ARBA" id="ARBA00022777"/>
    </source>
</evidence>